<protein>
    <submittedName>
        <fullName evidence="1">DUF4271 domain-containing protein</fullName>
    </submittedName>
</protein>
<organism evidence="1 2">
    <name type="scientific">Lepagella muris</name>
    <dbReference type="NCBI Taxonomy" id="3032870"/>
    <lineage>
        <taxon>Bacteria</taxon>
        <taxon>Pseudomonadati</taxon>
        <taxon>Bacteroidota</taxon>
        <taxon>Bacteroidia</taxon>
        <taxon>Bacteroidales</taxon>
        <taxon>Muribaculaceae</taxon>
        <taxon>Lepagella</taxon>
    </lineage>
</organism>
<dbReference type="EMBL" id="SRYB01000006">
    <property type="protein sequence ID" value="TGY79609.1"/>
    <property type="molecule type" value="Genomic_DNA"/>
</dbReference>
<accession>A0AC61RM84</accession>
<name>A0AC61RM84_9BACT</name>
<dbReference type="Proteomes" id="UP000306319">
    <property type="component" value="Unassembled WGS sequence"/>
</dbReference>
<gene>
    <name evidence="1" type="ORF">E5331_06265</name>
</gene>
<proteinExistence type="predicted"/>
<sequence length="302" mass="34147">MMEDADSIQSVSMASDSIIPAKRVSAVHKADTLRNVAIAGEQPDSIVADSVPAEHHYGVLLTPPEVEHVGQRNDMAWDMSYIYGVFLLLFCVIGLRFRDSRKYISVMIRNLIKVRIRSNVFDETVRETSFLVLLNLMCSCSMGVLLYGAIEMMVSRVPEYFSLGLSALTEHKAASVGICMGVGVVYSCFMATAYYLVGTVFSDRRHAEIWLKGFTAAQGLLGFIYFPLALMLLCWPQWLEIFLWVGLASFVLSKIVFIWKGFRIFFTQFSSWLLFLYYLCSLEIVPLILTYLAAIWLCGFLH</sequence>
<evidence type="ECO:0000313" key="1">
    <source>
        <dbReference type="EMBL" id="TGY79609.1"/>
    </source>
</evidence>
<reference evidence="1" key="1">
    <citation type="submission" date="2019-04" db="EMBL/GenBank/DDBJ databases">
        <title>Microbes associate with the intestines of laboratory mice.</title>
        <authorList>
            <person name="Navarre W."/>
            <person name="Wong E."/>
            <person name="Huang K."/>
            <person name="Tropini C."/>
            <person name="Ng K."/>
            <person name="Yu B."/>
        </authorList>
    </citation>
    <scope>NUCLEOTIDE SEQUENCE</scope>
    <source>
        <strain evidence="1">NM04_E33</strain>
    </source>
</reference>
<comment type="caution">
    <text evidence="1">The sequence shown here is derived from an EMBL/GenBank/DDBJ whole genome shotgun (WGS) entry which is preliminary data.</text>
</comment>
<keyword evidence="2" id="KW-1185">Reference proteome</keyword>
<evidence type="ECO:0000313" key="2">
    <source>
        <dbReference type="Proteomes" id="UP000306319"/>
    </source>
</evidence>